<sequence>MTEFLNGNFYSDQFLVFTNQFNNSSTINFSDITIRIIIKSSQKIFFTVLNCLRYYFKYKVRPWSNNKKINYYSDIFFSLMSKIIFNRI</sequence>
<dbReference type="EMBL" id="REGN01002490">
    <property type="protein sequence ID" value="RNA27811.1"/>
    <property type="molecule type" value="Genomic_DNA"/>
</dbReference>
<dbReference type="AlphaFoldDB" id="A0A3M7RW79"/>
<organism evidence="1 2">
    <name type="scientific">Brachionus plicatilis</name>
    <name type="common">Marine rotifer</name>
    <name type="synonym">Brachionus muelleri</name>
    <dbReference type="NCBI Taxonomy" id="10195"/>
    <lineage>
        <taxon>Eukaryota</taxon>
        <taxon>Metazoa</taxon>
        <taxon>Spiralia</taxon>
        <taxon>Gnathifera</taxon>
        <taxon>Rotifera</taxon>
        <taxon>Eurotatoria</taxon>
        <taxon>Monogononta</taxon>
        <taxon>Pseudotrocha</taxon>
        <taxon>Ploima</taxon>
        <taxon>Brachionidae</taxon>
        <taxon>Brachionus</taxon>
    </lineage>
</organism>
<protein>
    <submittedName>
        <fullName evidence="1">Uncharacterized protein</fullName>
    </submittedName>
</protein>
<gene>
    <name evidence="1" type="ORF">BpHYR1_001418</name>
</gene>
<dbReference type="Proteomes" id="UP000276133">
    <property type="component" value="Unassembled WGS sequence"/>
</dbReference>
<accession>A0A3M7RW79</accession>
<name>A0A3M7RW79_BRAPC</name>
<comment type="caution">
    <text evidence="1">The sequence shown here is derived from an EMBL/GenBank/DDBJ whole genome shotgun (WGS) entry which is preliminary data.</text>
</comment>
<reference evidence="1 2" key="1">
    <citation type="journal article" date="2018" name="Sci. Rep.">
        <title>Genomic signatures of local adaptation to the degree of environmental predictability in rotifers.</title>
        <authorList>
            <person name="Franch-Gras L."/>
            <person name="Hahn C."/>
            <person name="Garcia-Roger E.M."/>
            <person name="Carmona M.J."/>
            <person name="Serra M."/>
            <person name="Gomez A."/>
        </authorList>
    </citation>
    <scope>NUCLEOTIDE SEQUENCE [LARGE SCALE GENOMIC DNA]</scope>
    <source>
        <strain evidence="1">HYR1</strain>
    </source>
</reference>
<proteinExistence type="predicted"/>
<evidence type="ECO:0000313" key="1">
    <source>
        <dbReference type="EMBL" id="RNA27811.1"/>
    </source>
</evidence>
<evidence type="ECO:0000313" key="2">
    <source>
        <dbReference type="Proteomes" id="UP000276133"/>
    </source>
</evidence>
<keyword evidence="2" id="KW-1185">Reference proteome</keyword>